<dbReference type="InterPro" id="IPR011009">
    <property type="entry name" value="Kinase-like_dom_sf"/>
</dbReference>
<dbReference type="InterPro" id="IPR000719">
    <property type="entry name" value="Prot_kinase_dom"/>
</dbReference>
<dbReference type="PANTHER" id="PTHR47989:SF62">
    <property type="entry name" value="OS05G0423500 PROTEIN"/>
    <property type="match status" value="1"/>
</dbReference>
<protein>
    <recommendedName>
        <fullName evidence="1">non-specific serine/threonine protein kinase</fullName>
        <ecNumber evidence="1">2.7.11.1</ecNumber>
    </recommendedName>
</protein>
<name>A0AAE1V3G2_9SOLA</name>
<keyword evidence="11" id="KW-1185">Reference proteome</keyword>
<dbReference type="Proteomes" id="UP001291623">
    <property type="component" value="Unassembled WGS sequence"/>
</dbReference>
<dbReference type="InterPro" id="IPR020635">
    <property type="entry name" value="Tyr_kinase_cat_dom"/>
</dbReference>
<evidence type="ECO:0000256" key="7">
    <source>
        <dbReference type="ARBA" id="ARBA00047899"/>
    </source>
</evidence>
<sequence length="234" mass="26561">MPRGSLADHLYKMDTSSSSLSWEQRFKIAIGAARGLDFLHTSQNRVIHRDVKSSNILLDENWVSKISDFGLSKMGPGNESATHVSTQVKGTFGYLDPEYFLTNRLTWKTDVYAFGSKVEAERASIKEDCNSVDIAERSAILRTKVKSEDKNLYTASPRWWDLLGRFRKAPPTPWNLVYPNSQILPHPNLRIFLFPNSRPPPENLVVTRSWEKVVLGKFTRVGLMSVLLPRVVAL</sequence>
<evidence type="ECO:0000256" key="8">
    <source>
        <dbReference type="ARBA" id="ARBA00048679"/>
    </source>
</evidence>
<dbReference type="GO" id="GO:0005524">
    <property type="term" value="F:ATP binding"/>
    <property type="evidence" value="ECO:0007669"/>
    <property type="project" value="UniProtKB-KW"/>
</dbReference>
<evidence type="ECO:0000313" key="10">
    <source>
        <dbReference type="EMBL" id="KAK4346555.1"/>
    </source>
</evidence>
<organism evidence="10 11">
    <name type="scientific">Anisodus tanguticus</name>
    <dbReference type="NCBI Taxonomy" id="243964"/>
    <lineage>
        <taxon>Eukaryota</taxon>
        <taxon>Viridiplantae</taxon>
        <taxon>Streptophyta</taxon>
        <taxon>Embryophyta</taxon>
        <taxon>Tracheophyta</taxon>
        <taxon>Spermatophyta</taxon>
        <taxon>Magnoliopsida</taxon>
        <taxon>eudicotyledons</taxon>
        <taxon>Gunneridae</taxon>
        <taxon>Pentapetalae</taxon>
        <taxon>asterids</taxon>
        <taxon>lamiids</taxon>
        <taxon>Solanales</taxon>
        <taxon>Solanaceae</taxon>
        <taxon>Solanoideae</taxon>
        <taxon>Hyoscyameae</taxon>
        <taxon>Anisodus</taxon>
    </lineage>
</organism>
<dbReference type="GO" id="GO:0004674">
    <property type="term" value="F:protein serine/threonine kinase activity"/>
    <property type="evidence" value="ECO:0007669"/>
    <property type="project" value="UniProtKB-KW"/>
</dbReference>
<dbReference type="Gene3D" id="1.10.510.10">
    <property type="entry name" value="Transferase(Phosphotransferase) domain 1"/>
    <property type="match status" value="1"/>
</dbReference>
<evidence type="ECO:0000256" key="2">
    <source>
        <dbReference type="ARBA" id="ARBA00022527"/>
    </source>
</evidence>
<dbReference type="Pfam" id="PF07714">
    <property type="entry name" value="PK_Tyr_Ser-Thr"/>
    <property type="match status" value="1"/>
</dbReference>
<dbReference type="SMART" id="SM00219">
    <property type="entry name" value="TyrKc"/>
    <property type="match status" value="1"/>
</dbReference>
<proteinExistence type="predicted"/>
<keyword evidence="5" id="KW-0418">Kinase</keyword>
<evidence type="ECO:0000256" key="1">
    <source>
        <dbReference type="ARBA" id="ARBA00012513"/>
    </source>
</evidence>
<evidence type="ECO:0000256" key="6">
    <source>
        <dbReference type="ARBA" id="ARBA00022840"/>
    </source>
</evidence>
<reference evidence="10" key="1">
    <citation type="submission" date="2023-12" db="EMBL/GenBank/DDBJ databases">
        <title>Genome assembly of Anisodus tanguticus.</title>
        <authorList>
            <person name="Wang Y.-J."/>
        </authorList>
    </citation>
    <scope>NUCLEOTIDE SEQUENCE</scope>
    <source>
        <strain evidence="10">KB-2021</strain>
        <tissue evidence="10">Leaf</tissue>
    </source>
</reference>
<evidence type="ECO:0000256" key="3">
    <source>
        <dbReference type="ARBA" id="ARBA00022679"/>
    </source>
</evidence>
<keyword evidence="4" id="KW-0547">Nucleotide-binding</keyword>
<evidence type="ECO:0000256" key="5">
    <source>
        <dbReference type="ARBA" id="ARBA00022777"/>
    </source>
</evidence>
<comment type="catalytic activity">
    <reaction evidence="8">
        <text>L-seryl-[protein] + ATP = O-phospho-L-seryl-[protein] + ADP + H(+)</text>
        <dbReference type="Rhea" id="RHEA:17989"/>
        <dbReference type="Rhea" id="RHEA-COMP:9863"/>
        <dbReference type="Rhea" id="RHEA-COMP:11604"/>
        <dbReference type="ChEBI" id="CHEBI:15378"/>
        <dbReference type="ChEBI" id="CHEBI:29999"/>
        <dbReference type="ChEBI" id="CHEBI:30616"/>
        <dbReference type="ChEBI" id="CHEBI:83421"/>
        <dbReference type="ChEBI" id="CHEBI:456216"/>
        <dbReference type="EC" id="2.7.11.1"/>
    </reaction>
</comment>
<dbReference type="FunFam" id="1.10.510.10:FF:001023">
    <property type="entry name" value="Os07g0541700 protein"/>
    <property type="match status" value="1"/>
</dbReference>
<dbReference type="PANTHER" id="PTHR47989">
    <property type="entry name" value="OS01G0750732 PROTEIN"/>
    <property type="match status" value="1"/>
</dbReference>
<dbReference type="SUPFAM" id="SSF56112">
    <property type="entry name" value="Protein kinase-like (PK-like)"/>
    <property type="match status" value="1"/>
</dbReference>
<accession>A0AAE1V3G2</accession>
<comment type="caution">
    <text evidence="10">The sequence shown here is derived from an EMBL/GenBank/DDBJ whole genome shotgun (WGS) entry which is preliminary data.</text>
</comment>
<evidence type="ECO:0000256" key="4">
    <source>
        <dbReference type="ARBA" id="ARBA00022741"/>
    </source>
</evidence>
<keyword evidence="2" id="KW-0723">Serine/threonine-protein kinase</keyword>
<dbReference type="InterPro" id="IPR001245">
    <property type="entry name" value="Ser-Thr/Tyr_kinase_cat_dom"/>
</dbReference>
<keyword evidence="6" id="KW-0067">ATP-binding</keyword>
<keyword evidence="3" id="KW-0808">Transferase</keyword>
<dbReference type="InterPro" id="IPR008271">
    <property type="entry name" value="Ser/Thr_kinase_AS"/>
</dbReference>
<evidence type="ECO:0000313" key="11">
    <source>
        <dbReference type="Proteomes" id="UP001291623"/>
    </source>
</evidence>
<feature type="domain" description="Protein kinase" evidence="9">
    <location>
        <begin position="1"/>
        <end position="189"/>
    </location>
</feature>
<gene>
    <name evidence="10" type="ORF">RND71_032894</name>
</gene>
<evidence type="ECO:0000259" key="9">
    <source>
        <dbReference type="PROSITE" id="PS50011"/>
    </source>
</evidence>
<dbReference type="AlphaFoldDB" id="A0AAE1V3G2"/>
<dbReference type="GO" id="GO:0004713">
    <property type="term" value="F:protein tyrosine kinase activity"/>
    <property type="evidence" value="ECO:0007669"/>
    <property type="project" value="InterPro"/>
</dbReference>
<dbReference type="PROSITE" id="PS50011">
    <property type="entry name" value="PROTEIN_KINASE_DOM"/>
    <property type="match status" value="1"/>
</dbReference>
<dbReference type="PROSITE" id="PS00108">
    <property type="entry name" value="PROTEIN_KINASE_ST"/>
    <property type="match status" value="1"/>
</dbReference>
<dbReference type="EMBL" id="JAVYJV010000018">
    <property type="protein sequence ID" value="KAK4346555.1"/>
    <property type="molecule type" value="Genomic_DNA"/>
</dbReference>
<comment type="catalytic activity">
    <reaction evidence="7">
        <text>L-threonyl-[protein] + ATP = O-phospho-L-threonyl-[protein] + ADP + H(+)</text>
        <dbReference type="Rhea" id="RHEA:46608"/>
        <dbReference type="Rhea" id="RHEA-COMP:11060"/>
        <dbReference type="Rhea" id="RHEA-COMP:11605"/>
        <dbReference type="ChEBI" id="CHEBI:15378"/>
        <dbReference type="ChEBI" id="CHEBI:30013"/>
        <dbReference type="ChEBI" id="CHEBI:30616"/>
        <dbReference type="ChEBI" id="CHEBI:61977"/>
        <dbReference type="ChEBI" id="CHEBI:456216"/>
        <dbReference type="EC" id="2.7.11.1"/>
    </reaction>
</comment>
<dbReference type="EC" id="2.7.11.1" evidence="1"/>